<name>A0A4Y2WRP4_ARAVE</name>
<comment type="caution">
    <text evidence="2">The sequence shown here is derived from an EMBL/GenBank/DDBJ whole genome shotgun (WGS) entry which is preliminary data.</text>
</comment>
<protein>
    <submittedName>
        <fullName evidence="2">Uncharacterized protein</fullName>
    </submittedName>
</protein>
<evidence type="ECO:0000313" key="3">
    <source>
        <dbReference type="Proteomes" id="UP000499080"/>
    </source>
</evidence>
<feature type="region of interest" description="Disordered" evidence="1">
    <location>
        <begin position="59"/>
        <end position="79"/>
    </location>
</feature>
<feature type="compositionally biased region" description="Polar residues" evidence="1">
    <location>
        <begin position="59"/>
        <end position="68"/>
    </location>
</feature>
<dbReference type="EMBL" id="BGPR01064266">
    <property type="protein sequence ID" value="GBO39284.1"/>
    <property type="molecule type" value="Genomic_DNA"/>
</dbReference>
<sequence>MRSSYSLPRAPFRSKIIQKWQSRDVDTISAQMTQQIWQDMGTETRRNGEEYMTLRSKANLQPSENSGEGNLCPHSVDSV</sequence>
<proteinExistence type="predicted"/>
<reference evidence="2 3" key="1">
    <citation type="journal article" date="2019" name="Sci. Rep.">
        <title>Orb-weaving spider Araneus ventricosus genome elucidates the spidroin gene catalogue.</title>
        <authorList>
            <person name="Kono N."/>
            <person name="Nakamura H."/>
            <person name="Ohtoshi R."/>
            <person name="Moran D.A.P."/>
            <person name="Shinohara A."/>
            <person name="Yoshida Y."/>
            <person name="Fujiwara M."/>
            <person name="Mori M."/>
            <person name="Tomita M."/>
            <person name="Arakawa K."/>
        </authorList>
    </citation>
    <scope>NUCLEOTIDE SEQUENCE [LARGE SCALE GENOMIC DNA]</scope>
</reference>
<accession>A0A4Y2WRP4</accession>
<organism evidence="2 3">
    <name type="scientific">Araneus ventricosus</name>
    <name type="common">Orbweaver spider</name>
    <name type="synonym">Epeira ventricosa</name>
    <dbReference type="NCBI Taxonomy" id="182803"/>
    <lineage>
        <taxon>Eukaryota</taxon>
        <taxon>Metazoa</taxon>
        <taxon>Ecdysozoa</taxon>
        <taxon>Arthropoda</taxon>
        <taxon>Chelicerata</taxon>
        <taxon>Arachnida</taxon>
        <taxon>Araneae</taxon>
        <taxon>Araneomorphae</taxon>
        <taxon>Entelegynae</taxon>
        <taxon>Araneoidea</taxon>
        <taxon>Araneidae</taxon>
        <taxon>Araneus</taxon>
    </lineage>
</organism>
<evidence type="ECO:0000313" key="2">
    <source>
        <dbReference type="EMBL" id="GBO39284.1"/>
    </source>
</evidence>
<keyword evidence="3" id="KW-1185">Reference proteome</keyword>
<dbReference type="Proteomes" id="UP000499080">
    <property type="component" value="Unassembled WGS sequence"/>
</dbReference>
<evidence type="ECO:0000256" key="1">
    <source>
        <dbReference type="SAM" id="MobiDB-lite"/>
    </source>
</evidence>
<gene>
    <name evidence="2" type="ORF">AVEN_10887_1</name>
</gene>
<dbReference type="AlphaFoldDB" id="A0A4Y2WRP4"/>